<name>A0A0F9JKH1_9ZZZZ</name>
<evidence type="ECO:0008006" key="2">
    <source>
        <dbReference type="Google" id="ProtNLM"/>
    </source>
</evidence>
<dbReference type="AlphaFoldDB" id="A0A0F9JKH1"/>
<proteinExistence type="predicted"/>
<organism evidence="1">
    <name type="scientific">marine sediment metagenome</name>
    <dbReference type="NCBI Taxonomy" id="412755"/>
    <lineage>
        <taxon>unclassified sequences</taxon>
        <taxon>metagenomes</taxon>
        <taxon>ecological metagenomes</taxon>
    </lineage>
</organism>
<dbReference type="NCBIfam" id="TIGR01630">
    <property type="entry name" value="psiM2_ORF9"/>
    <property type="match status" value="1"/>
</dbReference>
<accession>A0A0F9JKH1</accession>
<gene>
    <name evidence="1" type="ORF">LCGC14_1814200</name>
</gene>
<feature type="non-terminal residue" evidence="1">
    <location>
        <position position="1"/>
    </location>
</feature>
<reference evidence="1" key="1">
    <citation type="journal article" date="2015" name="Nature">
        <title>Complex archaea that bridge the gap between prokaryotes and eukaryotes.</title>
        <authorList>
            <person name="Spang A."/>
            <person name="Saw J.H."/>
            <person name="Jorgensen S.L."/>
            <person name="Zaremba-Niedzwiedzka K."/>
            <person name="Martijn J."/>
            <person name="Lind A.E."/>
            <person name="van Eijk R."/>
            <person name="Schleper C."/>
            <person name="Guy L."/>
            <person name="Ettema T.J."/>
        </authorList>
    </citation>
    <scope>NUCLEOTIDE SEQUENCE</scope>
</reference>
<sequence>TPEQGGKPIWERFNDETLDEIEASIGPFMFSMLYMNSPTSAINQVFKRSYIQYYDNLPKNLLYFTSIDPAPSDSAAKATSADFNVVITCGLRPSTGEIWVVHYDQLRCDPGELIDRLFNHWAAYKPLVTKVESTAYQKTLMYWITRRQEQLNKRFYIEGVPNAKTSKAARILGLQPWFAAHKVYIRKEHQDLERELLAFDPNKKYGGHDDIIDALSFQVGDWTRSCDTFQEEAAVDEVVSPFNGKLIINELLDRVDEPYKYPNDIGNMFERVEAQRLRDDYVYAGRRQK</sequence>
<evidence type="ECO:0000313" key="1">
    <source>
        <dbReference type="EMBL" id="KKL99462.1"/>
    </source>
</evidence>
<comment type="caution">
    <text evidence="1">The sequence shown here is derived from an EMBL/GenBank/DDBJ whole genome shotgun (WGS) entry which is preliminary data.</text>
</comment>
<protein>
    <recommendedName>
        <fullName evidence="2">Terminase large subunit gp17-like C-terminal domain-containing protein</fullName>
    </recommendedName>
</protein>
<dbReference type="InterPro" id="IPR006517">
    <property type="entry name" value="Phage_terminase_lsu-like_C"/>
</dbReference>
<dbReference type="EMBL" id="LAZR01017671">
    <property type="protein sequence ID" value="KKL99462.1"/>
    <property type="molecule type" value="Genomic_DNA"/>
</dbReference>
<dbReference type="Gene3D" id="3.30.420.240">
    <property type="match status" value="1"/>
</dbReference>